<evidence type="ECO:0000256" key="10">
    <source>
        <dbReference type="ARBA" id="ARBA00023157"/>
    </source>
</evidence>
<feature type="transmembrane region" description="Helical" evidence="15">
    <location>
        <begin position="1384"/>
        <end position="1406"/>
    </location>
</feature>
<evidence type="ECO:0000256" key="11">
    <source>
        <dbReference type="ARBA" id="ARBA00023170"/>
    </source>
</evidence>
<feature type="transmembrane region" description="Helical" evidence="15">
    <location>
        <begin position="1427"/>
        <end position="1446"/>
    </location>
</feature>
<dbReference type="Gene3D" id="1.20.1070.10">
    <property type="entry name" value="Rhodopsin 7-helix transmembrane proteins"/>
    <property type="match status" value="2"/>
</dbReference>
<dbReference type="PROSITE" id="PS00650">
    <property type="entry name" value="G_PROTEIN_RECEP_F2_2"/>
    <property type="match status" value="1"/>
</dbReference>
<gene>
    <name evidence="19" type="ORF">MGAL_10B062716</name>
</gene>
<dbReference type="EMBL" id="UYJE01005821">
    <property type="protein sequence ID" value="VDI40728.1"/>
    <property type="molecule type" value="Genomic_DNA"/>
</dbReference>
<proteinExistence type="inferred from homology"/>
<dbReference type="Gene3D" id="4.10.1240.10">
    <property type="entry name" value="GPCR, family 2, extracellular hormone receptor domain"/>
    <property type="match status" value="2"/>
</dbReference>
<keyword evidence="7 15" id="KW-1133">Transmembrane helix</keyword>
<evidence type="ECO:0000256" key="15">
    <source>
        <dbReference type="SAM" id="Phobius"/>
    </source>
</evidence>
<dbReference type="GO" id="GO:0004930">
    <property type="term" value="F:G protein-coupled receptor activity"/>
    <property type="evidence" value="ECO:0007669"/>
    <property type="project" value="UniProtKB-KW"/>
</dbReference>
<feature type="transmembrane region" description="Helical" evidence="15">
    <location>
        <begin position="801"/>
        <end position="823"/>
    </location>
</feature>
<dbReference type="PROSITE" id="PS50261">
    <property type="entry name" value="G_PROTEIN_RECEP_F2_4"/>
    <property type="match status" value="2"/>
</dbReference>
<dbReference type="GO" id="GO:0005886">
    <property type="term" value="C:plasma membrane"/>
    <property type="evidence" value="ECO:0007669"/>
    <property type="project" value="UniProtKB-SubCell"/>
</dbReference>
<evidence type="ECO:0000256" key="7">
    <source>
        <dbReference type="ARBA" id="ARBA00022989"/>
    </source>
</evidence>
<dbReference type="InterPro" id="IPR017981">
    <property type="entry name" value="GPCR_2-like_7TM"/>
</dbReference>
<keyword evidence="4" id="KW-0597">Phosphoprotein</keyword>
<dbReference type="InterPro" id="IPR001879">
    <property type="entry name" value="GPCR_2_extracellular_dom"/>
</dbReference>
<feature type="transmembrane region" description="Helical" evidence="15">
    <location>
        <begin position="1466"/>
        <end position="1490"/>
    </location>
</feature>
<dbReference type="InterPro" id="IPR000203">
    <property type="entry name" value="GPS"/>
</dbReference>
<evidence type="ECO:0000256" key="5">
    <source>
        <dbReference type="ARBA" id="ARBA00022692"/>
    </source>
</evidence>
<feature type="transmembrane region" description="Helical" evidence="15">
    <location>
        <begin position="701"/>
        <end position="724"/>
    </location>
</feature>
<dbReference type="InterPro" id="IPR036445">
    <property type="entry name" value="GPCR_2_extracell_dom_sf"/>
</dbReference>
<keyword evidence="5 15" id="KW-0812">Transmembrane</keyword>
<evidence type="ECO:0000256" key="3">
    <source>
        <dbReference type="ARBA" id="ARBA00022475"/>
    </source>
</evidence>
<keyword evidence="12" id="KW-0325">Glycoprotein</keyword>
<evidence type="ECO:0000256" key="4">
    <source>
        <dbReference type="ARBA" id="ARBA00022553"/>
    </source>
</evidence>
<comment type="similarity">
    <text evidence="2">Belongs to the G-protein coupled receptor 2 family. Adhesion G-protein coupled receptor (ADGR) subfamily.</text>
</comment>
<feature type="domain" description="G-protein coupled receptors family 2 profile 1" evidence="17">
    <location>
        <begin position="971"/>
        <end position="1025"/>
    </location>
</feature>
<dbReference type="InterPro" id="IPR057244">
    <property type="entry name" value="GAIN_B"/>
</dbReference>
<organism evidence="19 20">
    <name type="scientific">Mytilus galloprovincialis</name>
    <name type="common">Mediterranean mussel</name>
    <dbReference type="NCBI Taxonomy" id="29158"/>
    <lineage>
        <taxon>Eukaryota</taxon>
        <taxon>Metazoa</taxon>
        <taxon>Spiralia</taxon>
        <taxon>Lophotrochozoa</taxon>
        <taxon>Mollusca</taxon>
        <taxon>Bivalvia</taxon>
        <taxon>Autobranchia</taxon>
        <taxon>Pteriomorphia</taxon>
        <taxon>Mytilida</taxon>
        <taxon>Mytiloidea</taxon>
        <taxon>Mytilidae</taxon>
        <taxon>Mytilinae</taxon>
        <taxon>Mytilus</taxon>
    </lineage>
</organism>
<feature type="domain" description="G-protein coupled receptors family 2 profile 1" evidence="17">
    <location>
        <begin position="334"/>
        <end position="401"/>
    </location>
</feature>
<dbReference type="Pfam" id="PF01825">
    <property type="entry name" value="GPS"/>
    <property type="match status" value="2"/>
</dbReference>
<dbReference type="InterPro" id="IPR046338">
    <property type="entry name" value="GAIN_dom_sf"/>
</dbReference>
<comment type="caution">
    <text evidence="19">The sequence shown here is derived from an EMBL/GenBank/DDBJ whole genome shotgun (WGS) entry which is preliminary data.</text>
</comment>
<keyword evidence="13" id="KW-0807">Transducer</keyword>
<feature type="transmembrane region" description="Helical" evidence="15">
    <location>
        <begin position="1538"/>
        <end position="1561"/>
    </location>
</feature>
<keyword evidence="10" id="KW-1015">Disulfide bond</keyword>
<dbReference type="PROSITE" id="PS50227">
    <property type="entry name" value="G_PROTEIN_RECEP_F2_3"/>
    <property type="match status" value="2"/>
</dbReference>
<dbReference type="OrthoDB" id="1100386at2759"/>
<feature type="transmembrane region" description="Helical" evidence="15">
    <location>
        <begin position="886"/>
        <end position="907"/>
    </location>
</feature>
<comment type="subcellular location">
    <subcellularLocation>
        <location evidence="1">Cell membrane</location>
        <topology evidence="1">Multi-pass membrane protein</topology>
    </subcellularLocation>
</comment>
<dbReference type="Gene3D" id="1.25.40.610">
    <property type="match status" value="1"/>
</dbReference>
<feature type="domain" description="GAIN-B" evidence="16">
    <location>
        <begin position="522"/>
        <end position="692"/>
    </location>
</feature>
<keyword evidence="9 15" id="KW-0472">Membrane</keyword>
<accession>A0A8B6EVT3</accession>
<dbReference type="PANTHER" id="PTHR12011">
    <property type="entry name" value="ADHESION G-PROTEIN COUPLED RECEPTOR"/>
    <property type="match status" value="1"/>
</dbReference>
<dbReference type="SMART" id="SM00303">
    <property type="entry name" value="GPS"/>
    <property type="match status" value="2"/>
</dbReference>
<dbReference type="SUPFAM" id="SSF81321">
    <property type="entry name" value="Family A G protein-coupled receptor-like"/>
    <property type="match status" value="1"/>
</dbReference>
<feature type="transmembrane region" description="Helical" evidence="15">
    <location>
        <begin position="1511"/>
        <end position="1532"/>
    </location>
</feature>
<feature type="transmembrane region" description="Helical" evidence="15">
    <location>
        <begin position="766"/>
        <end position="789"/>
    </location>
</feature>
<keyword evidence="3" id="KW-1003">Cell membrane</keyword>
<dbReference type="Gene3D" id="2.60.220.50">
    <property type="match status" value="2"/>
</dbReference>
<feature type="transmembrane region" description="Helical" evidence="15">
    <location>
        <begin position="1324"/>
        <end position="1347"/>
    </location>
</feature>
<evidence type="ECO:0000256" key="9">
    <source>
        <dbReference type="ARBA" id="ARBA00023136"/>
    </source>
</evidence>
<evidence type="ECO:0000259" key="17">
    <source>
        <dbReference type="PROSITE" id="PS50227"/>
    </source>
</evidence>
<protein>
    <submittedName>
        <fullName evidence="19">Brain-specific angiogenesis inhibitor 3</fullName>
    </submittedName>
</protein>
<feature type="domain" description="G-protein coupled receptors family 2 profile 2" evidence="18">
    <location>
        <begin position="1322"/>
        <end position="1562"/>
    </location>
</feature>
<evidence type="ECO:0000256" key="8">
    <source>
        <dbReference type="ARBA" id="ARBA00023040"/>
    </source>
</evidence>
<dbReference type="PANTHER" id="PTHR12011:SF347">
    <property type="entry name" value="FI21270P1-RELATED"/>
    <property type="match status" value="1"/>
</dbReference>
<dbReference type="CDD" id="cd15040">
    <property type="entry name" value="7tmB2_Adhesion"/>
    <property type="match status" value="2"/>
</dbReference>
<evidence type="ECO:0000256" key="2">
    <source>
        <dbReference type="ARBA" id="ARBA00007343"/>
    </source>
</evidence>
<dbReference type="SMART" id="SM00008">
    <property type="entry name" value="HormR"/>
    <property type="match status" value="2"/>
</dbReference>
<feature type="compositionally biased region" description="Basic and acidic residues" evidence="14">
    <location>
        <begin position="1579"/>
        <end position="1596"/>
    </location>
</feature>
<evidence type="ECO:0000259" key="18">
    <source>
        <dbReference type="PROSITE" id="PS50261"/>
    </source>
</evidence>
<dbReference type="FunFam" id="1.20.1070.10:FF:000058">
    <property type="entry name" value="Adhesion G protein-coupled receptor F5"/>
    <property type="match status" value="2"/>
</dbReference>
<dbReference type="InterPro" id="IPR000832">
    <property type="entry name" value="GPCR_2_secretin-like"/>
</dbReference>
<evidence type="ECO:0000256" key="12">
    <source>
        <dbReference type="ARBA" id="ARBA00023180"/>
    </source>
</evidence>
<dbReference type="SUPFAM" id="SSF111418">
    <property type="entry name" value="Hormone receptor domain"/>
    <property type="match status" value="2"/>
</dbReference>
<name>A0A8B6EVT3_MYTGA</name>
<dbReference type="Pfam" id="PF02793">
    <property type="entry name" value="HRM"/>
    <property type="match status" value="2"/>
</dbReference>
<dbReference type="GO" id="GO:0007166">
    <property type="term" value="P:cell surface receptor signaling pathway"/>
    <property type="evidence" value="ECO:0007669"/>
    <property type="project" value="InterPro"/>
</dbReference>
<evidence type="ECO:0000313" key="19">
    <source>
        <dbReference type="EMBL" id="VDI40728.1"/>
    </source>
</evidence>
<keyword evidence="8" id="KW-0297">G-protein coupled receptor</keyword>
<evidence type="ECO:0000256" key="6">
    <source>
        <dbReference type="ARBA" id="ARBA00022729"/>
    </source>
</evidence>
<evidence type="ECO:0000256" key="14">
    <source>
        <dbReference type="SAM" id="MobiDB-lite"/>
    </source>
</evidence>
<dbReference type="InterPro" id="IPR017983">
    <property type="entry name" value="GPCR_2_secretin-like_CS"/>
</dbReference>
<evidence type="ECO:0000259" key="16">
    <source>
        <dbReference type="PROSITE" id="PS50221"/>
    </source>
</evidence>
<keyword evidence="6" id="KW-0732">Signal</keyword>
<feature type="transmembrane region" description="Helical" evidence="15">
    <location>
        <begin position="843"/>
        <end position="866"/>
    </location>
</feature>
<feature type="compositionally biased region" description="Polar residues" evidence="14">
    <location>
        <begin position="1599"/>
        <end position="1610"/>
    </location>
</feature>
<dbReference type="Pfam" id="PF00002">
    <property type="entry name" value="7tm_2"/>
    <property type="match status" value="2"/>
</dbReference>
<dbReference type="PRINTS" id="PR00249">
    <property type="entry name" value="GPCRSECRETIN"/>
</dbReference>
<evidence type="ECO:0000256" key="13">
    <source>
        <dbReference type="ARBA" id="ARBA00023224"/>
    </source>
</evidence>
<dbReference type="Proteomes" id="UP000596742">
    <property type="component" value="Unassembled WGS sequence"/>
</dbReference>
<dbReference type="InterPro" id="IPR032471">
    <property type="entry name" value="AGRL2-4_GAIN_subdom_A"/>
</dbReference>
<dbReference type="Pfam" id="PF16489">
    <property type="entry name" value="GAIN"/>
    <property type="match status" value="2"/>
</dbReference>
<evidence type="ECO:0000313" key="20">
    <source>
        <dbReference type="Proteomes" id="UP000596742"/>
    </source>
</evidence>
<feature type="region of interest" description="Disordered" evidence="14">
    <location>
        <begin position="1576"/>
        <end position="1610"/>
    </location>
</feature>
<evidence type="ECO:0000256" key="1">
    <source>
        <dbReference type="ARBA" id="ARBA00004651"/>
    </source>
</evidence>
<dbReference type="PROSITE" id="PS50221">
    <property type="entry name" value="GAIN_B"/>
    <property type="match status" value="2"/>
</dbReference>
<sequence>MITWKHIDNQQIEITYKLSYRRDYNNAHECELYHLFNTEVTFGGGGKLACFKGCQNDSLADMSYYCTQFSVEDNWTYGQRAVNVTLPTTPDNIYQFQYSSAAWISLIGGGSVWSLLSTVNLSKRQDTGRINSSPSSSLPPFIQIKQGCFYSLIIPVEDADNDIIRCRWAIGDDECGDICNSLVNADLNKGTCVISYNATGELGLYAVALQIEDFAMEQSDNPLSSVPLQFLVDVIQTVSNQSCEMKPILENINTIVVIPVNTTYHETIIAKGDGISEIIILTSKEVSKSKLLRYGTSNDRWYVNVTWTPTERDTGSHRICFTAVDSISQASEKKCITVYVTNSTDLCSENVDKFNTTWSITPEKTLTTVACTGEYTGNASRYCSSEGKWEEPTYTNCISKSIQHLRTLTAKLLSGDSADILVSTILEELENITKENNGLRSGDLLTSSYVLNDIAKYVAEHKDTRTFDQLQIFGSLCDNLLDDSNHQSWEELNNEGSGGVTSLVNAVTEYNDAFNDVIDGKFSIIVEKENVVIEVGKASSDEITVPDRSKISDSWITDSATEIKLKTNRCSGLTGYSSAFYRNISRLFPEYLLLNGKLQSFNGSYDVNSIIADFTIHGRSCSNFSLIIKFDHILGDYSRPFCGFWDFSAPNTVNGAWSSFGSRVVDATDSYTICEYNHTTNFAILMSPGKTPLSHQLPLSMISAIGCGVSILFLVITVVVHFVLWDYVANDRTKTLMNLCVALIISYVIFLAGITRTENKVVCSVIAVALHYMFLTDFALMLAEGIHIVRMVVIIFPTRSIVYKLIPACWIVPAGIVGISATSTKLKGYGNQQFCWLTLESNLIWAFIGPALLVIMINFIIIILTVHKMMTTRGLAAKSLKEKSKIGLKSICVILPLFGVTWVLGAFSVNDDLVIFQYLFAIFNSLQVKQGYRKYQKRRNANRMNSKLSTDSSNYLLLLDLQHCINSTNLCGENVDNFNTTWRLTEPNTLVVLPCTGEYTGNTSRYCSSDGKWVEPSYIHCISKSIQQLKEQTAQLLSGESDYNLTIILKDLENITHDNDELRSGDLLTSSDVLNDIAKYVTVQSDKLEVDQLEIFGSLCDNLLDERNHRQWKELNDEGSGGVTPLVNAVTEYNNAFNEVIDSNYSLVVAKKNVVMQVGKASVDEITVPDRQKTSNSWIAESATEIKLKKNICNGLTGYSSTFYRNISSFFPEYLILNGEIKSFNGSYDVNSIVADFTIHGTPCSNYSLIIKFEHLLGKYTKPFCGHWNFSTPNTVNGAWSSYGSQVVDASDSYTICEYNHTTNFAILMSPGKTPSSHHDPLSYISAIGCGVSILFLVITILIHFVLWRYLGNDRTKTLMNLCVALILSYILFLAGITRTENKIVCTAIAVALHYIFLTDFALMLAEGIQIVRMVVIVFPTKSIVHKLIPACWIVPACIVGISAGVTKLKGYSNDQFCWLTLESNLIWAFIGPALLVIVINFVIITITVYKMMTSRGLAAKTLKVKSKIGLKSICVILPLFGVTWVLGAFSVNDDLVIFQYLFAIFNSLQGLFICVFHCFLNKQVRQGYQQYQRRRQANRMDSKHSTDFSNLDRPKSRLSINDNSRAQAK</sequence>
<reference evidence="19" key="1">
    <citation type="submission" date="2018-11" db="EMBL/GenBank/DDBJ databases">
        <authorList>
            <person name="Alioto T."/>
            <person name="Alioto T."/>
        </authorList>
    </citation>
    <scope>NUCLEOTIDE SEQUENCE</scope>
</reference>
<keyword evidence="11" id="KW-0675">Receptor</keyword>
<feature type="domain" description="G-protein coupled receptors family 2 profile 2" evidence="18">
    <location>
        <begin position="699"/>
        <end position="927"/>
    </location>
</feature>
<feature type="transmembrane region" description="Helical" evidence="15">
    <location>
        <begin position="1359"/>
        <end position="1378"/>
    </location>
</feature>
<feature type="transmembrane region" description="Helical" evidence="15">
    <location>
        <begin position="736"/>
        <end position="754"/>
    </location>
</feature>
<keyword evidence="20" id="KW-1185">Reference proteome</keyword>
<feature type="domain" description="GAIN-B" evidence="16">
    <location>
        <begin position="1145"/>
        <end position="1315"/>
    </location>
</feature>